<dbReference type="OrthoDB" id="82308at2157"/>
<comment type="caution">
    <text evidence="1">The sequence shown here is derived from an EMBL/GenBank/DDBJ whole genome shotgun (WGS) entry which is preliminary data.</text>
</comment>
<reference evidence="1 2" key="1">
    <citation type="submission" date="2017-03" db="EMBL/GenBank/DDBJ databases">
        <title>Genome sequence of Methanobrevibacter thaueri.</title>
        <authorList>
            <person name="Poehlein A."/>
            <person name="Seedorf H."/>
            <person name="Daniel R."/>
        </authorList>
    </citation>
    <scope>NUCLEOTIDE SEQUENCE [LARGE SCALE GENOMIC DNA]</scope>
    <source>
        <strain evidence="1 2">DSM 11995</strain>
    </source>
</reference>
<dbReference type="RefSeq" id="WP_116592387.1">
    <property type="nucleotide sequence ID" value="NZ_MZGS01000024.1"/>
</dbReference>
<gene>
    <name evidence="1" type="ORF">MBBTH_14570</name>
</gene>
<proteinExistence type="predicted"/>
<keyword evidence="2" id="KW-1185">Reference proteome</keyword>
<dbReference type="Proteomes" id="UP000251717">
    <property type="component" value="Unassembled WGS sequence"/>
</dbReference>
<protein>
    <submittedName>
        <fullName evidence="1">Uncharacterized protein</fullName>
    </submittedName>
</protein>
<dbReference type="EMBL" id="MZGS01000024">
    <property type="protein sequence ID" value="PWB86474.1"/>
    <property type="molecule type" value="Genomic_DNA"/>
</dbReference>
<accession>A0A315XL16</accession>
<evidence type="ECO:0000313" key="2">
    <source>
        <dbReference type="Proteomes" id="UP000251717"/>
    </source>
</evidence>
<name>A0A315XL16_9EURY</name>
<organism evidence="1 2">
    <name type="scientific">Methanobrevibacter thaueri</name>
    <dbReference type="NCBI Taxonomy" id="190975"/>
    <lineage>
        <taxon>Archaea</taxon>
        <taxon>Methanobacteriati</taxon>
        <taxon>Methanobacteriota</taxon>
        <taxon>Methanomada group</taxon>
        <taxon>Methanobacteria</taxon>
        <taxon>Methanobacteriales</taxon>
        <taxon>Methanobacteriaceae</taxon>
        <taxon>Methanobrevibacter</taxon>
    </lineage>
</organism>
<evidence type="ECO:0000313" key="1">
    <source>
        <dbReference type="EMBL" id="PWB86474.1"/>
    </source>
</evidence>
<sequence length="172" mass="19810">MKIITTPMCEEIVRLAGITDYTVNKFPDEEDGDLAIVLSESKVEMDSLAIKINTPSQIFESIKEVSKLTGSELSDDEIIEFFRDYELCRKYLNSHPSHDIDVKVYSEFLKDIVNDIGFNIVSDNFKHVIYPDYLKDKVTEEDNLVEIPSHNDISKNPFKKAELRYAILENLI</sequence>
<dbReference type="AlphaFoldDB" id="A0A315XL16"/>